<dbReference type="AlphaFoldDB" id="A0AA41G7Z7"/>
<proteinExistence type="predicted"/>
<protein>
    <submittedName>
        <fullName evidence="2">Uncharacterized protein</fullName>
    </submittedName>
</protein>
<evidence type="ECO:0000313" key="2">
    <source>
        <dbReference type="EMBL" id="MBV0901837.1"/>
    </source>
</evidence>
<dbReference type="RefSeq" id="WP_162413027.1">
    <property type="nucleotide sequence ID" value="NZ_JAHQXE010000002.1"/>
</dbReference>
<reference evidence="2" key="1">
    <citation type="submission" date="2021-06" db="EMBL/GenBank/DDBJ databases">
        <title>New haloarchaea isolates fom saline soil.</title>
        <authorList>
            <person name="Duran-Viseras A."/>
            <person name="Sanchez-Porro C.S."/>
            <person name="Ventosa A."/>
        </authorList>
    </citation>
    <scope>NUCLEOTIDE SEQUENCE</scope>
    <source>
        <strain evidence="2">JCM 18369</strain>
    </source>
</reference>
<keyword evidence="3" id="KW-1185">Reference proteome</keyword>
<organism evidence="2 3">
    <name type="scientific">Haloarcula salina</name>
    <dbReference type="NCBI Taxonomy" id="1429914"/>
    <lineage>
        <taxon>Archaea</taxon>
        <taxon>Methanobacteriati</taxon>
        <taxon>Methanobacteriota</taxon>
        <taxon>Stenosarchaea group</taxon>
        <taxon>Halobacteria</taxon>
        <taxon>Halobacteriales</taxon>
        <taxon>Haloarculaceae</taxon>
        <taxon>Haloarcula</taxon>
    </lineage>
</organism>
<gene>
    <name evidence="2" type="ORF">KTS37_08550</name>
</gene>
<name>A0AA41G7Z7_9EURY</name>
<comment type="caution">
    <text evidence="2">The sequence shown here is derived from an EMBL/GenBank/DDBJ whole genome shotgun (WGS) entry which is preliminary data.</text>
</comment>
<feature type="region of interest" description="Disordered" evidence="1">
    <location>
        <begin position="85"/>
        <end position="107"/>
    </location>
</feature>
<evidence type="ECO:0000313" key="3">
    <source>
        <dbReference type="Proteomes" id="UP001166304"/>
    </source>
</evidence>
<accession>A0AA41G7Z7</accession>
<dbReference type="Proteomes" id="UP001166304">
    <property type="component" value="Unassembled WGS sequence"/>
</dbReference>
<evidence type="ECO:0000256" key="1">
    <source>
        <dbReference type="SAM" id="MobiDB-lite"/>
    </source>
</evidence>
<sequence length="107" mass="12014">MNGDRVDPENLPQNPRYTPALVQVRKQGPVYVADYQTLQSGWVRVTEWEGHRVKLPPHKVAAIREVRTETYGSRSDPEGLKVRVADDERREQASADESAGMAVVADD</sequence>
<dbReference type="EMBL" id="JAHQXE010000002">
    <property type="protein sequence ID" value="MBV0901837.1"/>
    <property type="molecule type" value="Genomic_DNA"/>
</dbReference>